<evidence type="ECO:0000313" key="2">
    <source>
        <dbReference type="Proteomes" id="UP000694680"/>
    </source>
</evidence>
<keyword evidence="2" id="KW-1185">Reference proteome</keyword>
<dbReference type="Ensembl" id="ENSGWIT00000044733.1">
    <property type="protein sequence ID" value="ENSGWIP00000041189.1"/>
    <property type="gene ID" value="ENSGWIG00000020759.1"/>
</dbReference>
<reference evidence="1" key="1">
    <citation type="submission" date="2025-08" db="UniProtKB">
        <authorList>
            <consortium name="Ensembl"/>
        </authorList>
    </citation>
    <scope>IDENTIFICATION</scope>
</reference>
<proteinExistence type="predicted"/>
<name>A0A8C5H7K9_GOUWI</name>
<protein>
    <submittedName>
        <fullName evidence="1">Uncharacterized protein</fullName>
    </submittedName>
</protein>
<organism evidence="1 2">
    <name type="scientific">Gouania willdenowi</name>
    <name type="common">Blunt-snouted clingfish</name>
    <name type="synonym">Lepadogaster willdenowi</name>
    <dbReference type="NCBI Taxonomy" id="441366"/>
    <lineage>
        <taxon>Eukaryota</taxon>
        <taxon>Metazoa</taxon>
        <taxon>Chordata</taxon>
        <taxon>Craniata</taxon>
        <taxon>Vertebrata</taxon>
        <taxon>Euteleostomi</taxon>
        <taxon>Actinopterygii</taxon>
        <taxon>Neopterygii</taxon>
        <taxon>Teleostei</taxon>
        <taxon>Neoteleostei</taxon>
        <taxon>Acanthomorphata</taxon>
        <taxon>Ovalentaria</taxon>
        <taxon>Blenniimorphae</taxon>
        <taxon>Blenniiformes</taxon>
        <taxon>Gobiesocoidei</taxon>
        <taxon>Gobiesocidae</taxon>
        <taxon>Gobiesocinae</taxon>
        <taxon>Gouania</taxon>
    </lineage>
</organism>
<accession>A0A8C5H7K9</accession>
<reference evidence="1" key="2">
    <citation type="submission" date="2025-09" db="UniProtKB">
        <authorList>
            <consortium name="Ensembl"/>
        </authorList>
    </citation>
    <scope>IDENTIFICATION</scope>
</reference>
<sequence>MRKPGGAPKCRHLLPFLHPSRLFNPCWWRSYSYTTQPHSLLSHPQLRLPPPLKFMRRQALMGCLPNCLSSKNTPVRGSPLAPKSPRRGPVAGSIILAAVLLKLGGYGMIPRNSHSNPPCILRGPSPYNCPRPHLLCPLLPGKH</sequence>
<evidence type="ECO:0000313" key="1">
    <source>
        <dbReference type="Ensembl" id="ENSGWIP00000041189.1"/>
    </source>
</evidence>
<dbReference type="Proteomes" id="UP000694680">
    <property type="component" value="Unassembled WGS sequence"/>
</dbReference>
<dbReference type="AlphaFoldDB" id="A0A8C5H7K9"/>